<gene>
    <name evidence="2" type="ORF">FDENT_1182</name>
</gene>
<evidence type="ECO:0000313" key="3">
    <source>
        <dbReference type="Proteomes" id="UP000562682"/>
    </source>
</evidence>
<dbReference type="EMBL" id="JAAOAK010000021">
    <property type="protein sequence ID" value="KAF5694453.1"/>
    <property type="molecule type" value="Genomic_DNA"/>
</dbReference>
<dbReference type="Pfam" id="PF06985">
    <property type="entry name" value="HET"/>
    <property type="match status" value="1"/>
</dbReference>
<evidence type="ECO:0000313" key="2">
    <source>
        <dbReference type="EMBL" id="KAF5694453.1"/>
    </source>
</evidence>
<feature type="domain" description="Heterokaryon incompatibility" evidence="1">
    <location>
        <begin position="276"/>
        <end position="348"/>
    </location>
</feature>
<protein>
    <submittedName>
        <fullName evidence="2">Serine threonine kinase</fullName>
    </submittedName>
</protein>
<sequence length="589" mass="66674">MLGILGVVEPKRTNSRDVVHEEIKAWISNTKTVLVPGTALGDVLDLITPDMLKRLEDRSSPGKAVARLKDIFDKAQAEEEYCLSSDHRSNIIAREKDLMHMVGCPELHLIIKSHPFVSNAQNWTFSQADLTFIVSLSSLETTKGCQLCQLIYESLQGHDLPSPDDELFIQRNGPTFELQGDKRPILSIYTDPGSRSFDDELSQIGRPELLVPGSSEQFLLFNEWLQVCDGTHGHTESVSILAENPENLPTRVVDVGDASNTAIRLVKNDDVLSPAYLVLSHRWDDNPDHHFGRTLRANHADRYNKIDCAELPLNFQDAITVTKGLGVRYLWIDSICIVQDDDDDWKREPEGALARRSIHFTKNQVYFECSNGVQCESLFRLTKSSYCHLRSGEATDSGIRYSWRLWNFPTLLDRSLLWKKADDSSQLKLIKFSAERNVPTWSWMAYDGVISYVEADFNKVDWTNEYSSPFDSGSGAREKWHWEADGTNRPPTLGPKKVRELKMSPNSDGLFETLSFDISDGKESEDFQCIVLGKAKHDGSIVPHTLKCYVLIVKPSTDRQLRGVFTRVGAGILREDQIVWDRYEAGNLH</sequence>
<dbReference type="InterPro" id="IPR010730">
    <property type="entry name" value="HET"/>
</dbReference>
<dbReference type="Proteomes" id="UP000562682">
    <property type="component" value="Unassembled WGS sequence"/>
</dbReference>
<name>A0A8H6CW76_9HYPO</name>
<dbReference type="PANTHER" id="PTHR33112:SF16">
    <property type="entry name" value="HETEROKARYON INCOMPATIBILITY DOMAIN-CONTAINING PROTEIN"/>
    <property type="match status" value="1"/>
</dbReference>
<dbReference type="PANTHER" id="PTHR33112">
    <property type="entry name" value="DOMAIN PROTEIN, PUTATIVE-RELATED"/>
    <property type="match status" value="1"/>
</dbReference>
<dbReference type="AlphaFoldDB" id="A0A8H6CW76"/>
<keyword evidence="3" id="KW-1185">Reference proteome</keyword>
<accession>A0A8H6CW76</accession>
<organism evidence="2 3">
    <name type="scientific">Fusarium denticulatum</name>
    <dbReference type="NCBI Taxonomy" id="48507"/>
    <lineage>
        <taxon>Eukaryota</taxon>
        <taxon>Fungi</taxon>
        <taxon>Dikarya</taxon>
        <taxon>Ascomycota</taxon>
        <taxon>Pezizomycotina</taxon>
        <taxon>Sordariomycetes</taxon>
        <taxon>Hypocreomycetidae</taxon>
        <taxon>Hypocreales</taxon>
        <taxon>Nectriaceae</taxon>
        <taxon>Fusarium</taxon>
        <taxon>Fusarium fujikuroi species complex</taxon>
    </lineage>
</organism>
<reference evidence="2 3" key="1">
    <citation type="submission" date="2020-05" db="EMBL/GenBank/DDBJ databases">
        <title>Identification and distribution of gene clusters putatively required for synthesis of sphingolipid metabolism inhibitors in phylogenetically diverse species of the filamentous fungus Fusarium.</title>
        <authorList>
            <person name="Kim H.-S."/>
            <person name="Busman M."/>
            <person name="Brown D.W."/>
            <person name="Divon H."/>
            <person name="Uhlig S."/>
            <person name="Proctor R.H."/>
        </authorList>
    </citation>
    <scope>NUCLEOTIDE SEQUENCE [LARGE SCALE GENOMIC DNA]</scope>
    <source>
        <strain evidence="2 3">NRRL 25311</strain>
    </source>
</reference>
<keyword evidence="2" id="KW-0418">Kinase</keyword>
<evidence type="ECO:0000259" key="1">
    <source>
        <dbReference type="Pfam" id="PF06985"/>
    </source>
</evidence>
<comment type="caution">
    <text evidence="2">The sequence shown here is derived from an EMBL/GenBank/DDBJ whole genome shotgun (WGS) entry which is preliminary data.</text>
</comment>
<dbReference type="GO" id="GO:0016301">
    <property type="term" value="F:kinase activity"/>
    <property type="evidence" value="ECO:0007669"/>
    <property type="project" value="UniProtKB-KW"/>
</dbReference>
<keyword evidence="2" id="KW-0808">Transferase</keyword>
<proteinExistence type="predicted"/>